<feature type="compositionally biased region" description="Basic and acidic residues" evidence="4">
    <location>
        <begin position="1"/>
        <end position="24"/>
    </location>
</feature>
<dbReference type="RefSeq" id="XP_007680546.1">
    <property type="nucleotide sequence ID" value="XM_007682356.1"/>
</dbReference>
<dbReference type="AlphaFoldDB" id="M2MZS4"/>
<feature type="region of interest" description="Disordered" evidence="4">
    <location>
        <begin position="1"/>
        <end position="36"/>
    </location>
</feature>
<dbReference type="GO" id="GO:0001522">
    <property type="term" value="P:pseudouridine synthesis"/>
    <property type="evidence" value="ECO:0007669"/>
    <property type="project" value="InterPro"/>
</dbReference>
<accession>M2MZS4</accession>
<dbReference type="STRING" id="717646.M2MZS4"/>
<name>M2MZS4_BAUPA</name>
<evidence type="ECO:0000256" key="4">
    <source>
        <dbReference type="SAM" id="MobiDB-lite"/>
    </source>
</evidence>
<dbReference type="EMBL" id="KB445562">
    <property type="protein sequence ID" value="EMC92174.1"/>
    <property type="molecule type" value="Genomic_DNA"/>
</dbReference>
<dbReference type="GeneID" id="19117202"/>
<keyword evidence="2" id="KW-0819">tRNA processing</keyword>
<dbReference type="SUPFAM" id="SSF55120">
    <property type="entry name" value="Pseudouridine synthase"/>
    <property type="match status" value="1"/>
</dbReference>
<evidence type="ECO:0000256" key="1">
    <source>
        <dbReference type="ARBA" id="ARBA00007953"/>
    </source>
</evidence>
<evidence type="ECO:0000256" key="3">
    <source>
        <dbReference type="ARBA" id="ARBA00023235"/>
    </source>
</evidence>
<gene>
    <name evidence="6" type="ORF">BAUCODRAFT_78724</name>
</gene>
<dbReference type="eggNOG" id="KOG2339">
    <property type="taxonomic scope" value="Eukaryota"/>
</dbReference>
<dbReference type="GO" id="GO:0005634">
    <property type="term" value="C:nucleus"/>
    <property type="evidence" value="ECO:0007669"/>
    <property type="project" value="TreeGrafter"/>
</dbReference>
<protein>
    <recommendedName>
        <fullName evidence="5">TRUD domain-containing protein</fullName>
    </recommendedName>
</protein>
<proteinExistence type="inferred from homology"/>
<dbReference type="Pfam" id="PF01142">
    <property type="entry name" value="TruD"/>
    <property type="match status" value="1"/>
</dbReference>
<dbReference type="HOGENOM" id="CLU_005281_0_0_1"/>
<dbReference type="PANTHER" id="PTHR13326">
    <property type="entry name" value="TRNA PSEUDOURIDINE SYNTHASE D"/>
    <property type="match status" value="1"/>
</dbReference>
<dbReference type="Gene3D" id="3.30.2350.20">
    <property type="entry name" value="TruD, catalytic domain"/>
    <property type="match status" value="2"/>
</dbReference>
<sequence>MTAKRHLDQGDEPDTKRVKTETLKDVQPPLGSTEPDAERAVGINVFVSPDSLRFGCVLKLRYTDFLVNEILPDGQVLHLTNLSPPKQHGRREKVAERGESASCSTQPPAVDPSVSGLVPVPARSENDEGSDLPDLSAEQKAELHGIFGPDVTNKILRLYASVLQHPNRKPRDHTSVRSELISEKAKRTAAHGAVRQIFASKLQTETLQDEPGVISIRAAPIRGPSGARGQQTDTVNGSITKGKLGWEELGGEYLHFTLYKENKDTMEALSFIAAQLKIPAKNFEFAGTKDRRAVTVQRVAVYRIKAERLAGLNAMARGWRVGDFTYEKQGLELGQLAGNEFVLTLKDCHLENEHGLDTAARSEQVKSIVSDAAEAFKTKGFLNYYGLQRFGTFSTGTHTVGMKMLQGDLEGAIDSILSYPPSLLPENTANDNDGKALKIPRDDIDRADTIRKWREGTINVQDIRNGMPKRFQAEAAIMQYLSKKDKKSGLPIQDNDWQGALMQIQRNLRLMYVHAYQSLVWNTVAGKRWEVYGNKVVEGDLVVIGEKDGEDRNGVSEEVDEEGEPIVRPTGEDSGSKESDFTRARPLNKADVESGRYDIFDVVLPLPGFDVEYPANESGKFYEDFMGSEEGGKLDPHKMRRAWKDVSLSGGYRKMMARPLKGVVEWEVKEYVQDEDQLVSTDLGRLQAQTSVNGAGALTSINGSAAPDMSDQPDGHSVEMNISKKLAVIMKFQLGSSQYATVALRELTMGGAAAYKPEFNTKR</sequence>
<dbReference type="FunFam" id="3.30.2350.20:FF:000009">
    <property type="entry name" value="Pseudouridine synthase TruD/Pus7, putative"/>
    <property type="match status" value="1"/>
</dbReference>
<keyword evidence="7" id="KW-1185">Reference proteome</keyword>
<feature type="region of interest" description="Disordered" evidence="4">
    <location>
        <begin position="80"/>
        <end position="115"/>
    </location>
</feature>
<evidence type="ECO:0000313" key="6">
    <source>
        <dbReference type="EMBL" id="EMC92174.1"/>
    </source>
</evidence>
<dbReference type="InterPro" id="IPR042214">
    <property type="entry name" value="TruD_catalytic"/>
</dbReference>
<dbReference type="InterPro" id="IPR001656">
    <property type="entry name" value="PsdUridine_synth_TruD"/>
</dbReference>
<dbReference type="PANTHER" id="PTHR13326:SF21">
    <property type="entry name" value="PSEUDOURIDYLATE SYNTHASE PUS7L"/>
    <property type="match status" value="1"/>
</dbReference>
<feature type="region of interest" description="Disordered" evidence="4">
    <location>
        <begin position="548"/>
        <end position="584"/>
    </location>
</feature>
<evidence type="ECO:0000256" key="2">
    <source>
        <dbReference type="ARBA" id="ARBA00022694"/>
    </source>
</evidence>
<feature type="compositionally biased region" description="Basic and acidic residues" evidence="4">
    <location>
        <begin position="570"/>
        <end position="584"/>
    </location>
</feature>
<evidence type="ECO:0000313" key="7">
    <source>
        <dbReference type="Proteomes" id="UP000011761"/>
    </source>
</evidence>
<dbReference type="PROSITE" id="PS01268">
    <property type="entry name" value="UPF0024"/>
    <property type="match status" value="1"/>
</dbReference>
<dbReference type="OMA" id="WINYFGH"/>
<dbReference type="GO" id="GO:0009982">
    <property type="term" value="F:pseudouridine synthase activity"/>
    <property type="evidence" value="ECO:0007669"/>
    <property type="project" value="InterPro"/>
</dbReference>
<dbReference type="CDD" id="cd02576">
    <property type="entry name" value="PseudoU_synth_ScPUS7"/>
    <property type="match status" value="1"/>
</dbReference>
<evidence type="ECO:0000259" key="5">
    <source>
        <dbReference type="PROSITE" id="PS50984"/>
    </source>
</evidence>
<dbReference type="InterPro" id="IPR011760">
    <property type="entry name" value="PsdUridine_synth_TruD_insert"/>
</dbReference>
<feature type="domain" description="TRUD" evidence="5">
    <location>
        <begin position="380"/>
        <end position="658"/>
    </location>
</feature>
<dbReference type="InterPro" id="IPR020119">
    <property type="entry name" value="PsdUridine_synth_TruD_CS"/>
</dbReference>
<dbReference type="InterPro" id="IPR020103">
    <property type="entry name" value="PsdUridine_synth_cat_dom_sf"/>
</dbReference>
<dbReference type="GO" id="GO:0003723">
    <property type="term" value="F:RNA binding"/>
    <property type="evidence" value="ECO:0007669"/>
    <property type="project" value="InterPro"/>
</dbReference>
<dbReference type="GO" id="GO:0008033">
    <property type="term" value="P:tRNA processing"/>
    <property type="evidence" value="ECO:0007669"/>
    <property type="project" value="UniProtKB-KW"/>
</dbReference>
<dbReference type="PIRSF" id="PIRSF037016">
    <property type="entry name" value="Pseudouridin_synth_euk_prd"/>
    <property type="match status" value="1"/>
</dbReference>
<dbReference type="PROSITE" id="PS50984">
    <property type="entry name" value="TRUD"/>
    <property type="match status" value="1"/>
</dbReference>
<organism evidence="6 7">
    <name type="scientific">Baudoinia panamericana (strain UAMH 10762)</name>
    <name type="common">Angels' share fungus</name>
    <name type="synonym">Baudoinia compniacensis (strain UAMH 10762)</name>
    <dbReference type="NCBI Taxonomy" id="717646"/>
    <lineage>
        <taxon>Eukaryota</taxon>
        <taxon>Fungi</taxon>
        <taxon>Dikarya</taxon>
        <taxon>Ascomycota</taxon>
        <taxon>Pezizomycotina</taxon>
        <taxon>Dothideomycetes</taxon>
        <taxon>Dothideomycetidae</taxon>
        <taxon>Mycosphaerellales</taxon>
        <taxon>Teratosphaeriaceae</taxon>
        <taxon>Baudoinia</taxon>
    </lineage>
</organism>
<dbReference type="KEGG" id="bcom:BAUCODRAFT_78724"/>
<dbReference type="OrthoDB" id="447290at2759"/>
<dbReference type="Proteomes" id="UP000011761">
    <property type="component" value="Unassembled WGS sequence"/>
</dbReference>
<reference evidence="6 7" key="1">
    <citation type="journal article" date="2012" name="PLoS Pathog.">
        <title>Diverse lifestyles and strategies of plant pathogenesis encoded in the genomes of eighteen Dothideomycetes fungi.</title>
        <authorList>
            <person name="Ohm R.A."/>
            <person name="Feau N."/>
            <person name="Henrissat B."/>
            <person name="Schoch C.L."/>
            <person name="Horwitz B.A."/>
            <person name="Barry K.W."/>
            <person name="Condon B.J."/>
            <person name="Copeland A.C."/>
            <person name="Dhillon B."/>
            <person name="Glaser F."/>
            <person name="Hesse C.N."/>
            <person name="Kosti I."/>
            <person name="LaButti K."/>
            <person name="Lindquist E.A."/>
            <person name="Lucas S."/>
            <person name="Salamov A.A."/>
            <person name="Bradshaw R.E."/>
            <person name="Ciuffetti L."/>
            <person name="Hamelin R.C."/>
            <person name="Kema G.H.J."/>
            <person name="Lawrence C."/>
            <person name="Scott J.A."/>
            <person name="Spatafora J.W."/>
            <person name="Turgeon B.G."/>
            <person name="de Wit P.J.G.M."/>
            <person name="Zhong S."/>
            <person name="Goodwin S.B."/>
            <person name="Grigoriev I.V."/>
        </authorList>
    </citation>
    <scope>NUCLEOTIDE SEQUENCE [LARGE SCALE GENOMIC DNA]</scope>
    <source>
        <strain evidence="6 7">UAMH 10762</strain>
    </source>
</reference>
<keyword evidence="3" id="KW-0413">Isomerase</keyword>
<comment type="similarity">
    <text evidence="1">Belongs to the pseudouridine synthase TruD family.</text>
</comment>